<organism evidence="2 3">
    <name type="scientific">Shewanella halifaxensis (strain HAW-EB4)</name>
    <dbReference type="NCBI Taxonomy" id="458817"/>
    <lineage>
        <taxon>Bacteria</taxon>
        <taxon>Pseudomonadati</taxon>
        <taxon>Pseudomonadota</taxon>
        <taxon>Gammaproteobacteria</taxon>
        <taxon>Alteromonadales</taxon>
        <taxon>Shewanellaceae</taxon>
        <taxon>Shewanella</taxon>
    </lineage>
</organism>
<gene>
    <name evidence="2" type="ordered locus">Shal_0804</name>
</gene>
<dbReference type="Proteomes" id="UP000001317">
    <property type="component" value="Chromosome"/>
</dbReference>
<keyword evidence="3" id="KW-1185">Reference proteome</keyword>
<dbReference type="InterPro" id="IPR036737">
    <property type="entry name" value="OmpA-like_sf"/>
</dbReference>
<dbReference type="eggNOG" id="ENOG5031VDW">
    <property type="taxonomic scope" value="Bacteria"/>
</dbReference>
<dbReference type="Gene3D" id="3.30.1330.60">
    <property type="entry name" value="OmpA-like domain"/>
    <property type="match status" value="1"/>
</dbReference>
<feature type="chain" id="PRO_5002756746" description="OmpA-like domain-containing protein" evidence="1">
    <location>
        <begin position="18"/>
        <end position="138"/>
    </location>
</feature>
<evidence type="ECO:0008006" key="4">
    <source>
        <dbReference type="Google" id="ProtNLM"/>
    </source>
</evidence>
<evidence type="ECO:0000256" key="1">
    <source>
        <dbReference type="SAM" id="SignalP"/>
    </source>
</evidence>
<proteinExistence type="predicted"/>
<dbReference type="HOGENOM" id="CLU_1853859_0_0_6"/>
<dbReference type="AlphaFoldDB" id="B0TTN6"/>
<dbReference type="OrthoDB" id="6265695at2"/>
<keyword evidence="1" id="KW-0732">Signal</keyword>
<dbReference type="EMBL" id="CP000931">
    <property type="protein sequence ID" value="ABZ75379.1"/>
    <property type="molecule type" value="Genomic_DNA"/>
</dbReference>
<evidence type="ECO:0000313" key="3">
    <source>
        <dbReference type="Proteomes" id="UP000001317"/>
    </source>
</evidence>
<name>B0TTN6_SHEHH</name>
<dbReference type="RefSeq" id="WP_012275931.1">
    <property type="nucleotide sequence ID" value="NC_010334.1"/>
</dbReference>
<sequence length="138" mass="15893">MKWIAAVCLLFATSTMAQCDNKTHIIDIIYPKNSSYFSSQYTSQLDELTKSTQINTGYLLLEFKVNQTQATEETRNYNKWLAERRIERVKTYLNDVAYPAPIITKILTASTDENRNVSLVWCTDEAEQPQIQIASKDE</sequence>
<reference evidence="2" key="1">
    <citation type="submission" date="2008-01" db="EMBL/GenBank/DDBJ databases">
        <title>Complete sequence of Shewanella halifaxensis HAW-EB4.</title>
        <authorList>
            <consortium name="US DOE Joint Genome Institute"/>
            <person name="Copeland A."/>
            <person name="Lucas S."/>
            <person name="Lapidus A."/>
            <person name="Glavina del Rio T."/>
            <person name="Dalin E."/>
            <person name="Tice H."/>
            <person name="Bruce D."/>
            <person name="Goodwin L."/>
            <person name="Pitluck S."/>
            <person name="Sims D."/>
            <person name="Brettin T."/>
            <person name="Detter J.C."/>
            <person name="Han C."/>
            <person name="Kuske C.R."/>
            <person name="Schmutz J."/>
            <person name="Larimer F."/>
            <person name="Land M."/>
            <person name="Hauser L."/>
            <person name="Kyrpides N."/>
            <person name="Kim E."/>
            <person name="Zhao J.-S."/>
            <person name="Richardson P."/>
        </authorList>
    </citation>
    <scope>NUCLEOTIDE SEQUENCE [LARGE SCALE GENOMIC DNA]</scope>
    <source>
        <strain evidence="2">HAW-EB4</strain>
    </source>
</reference>
<dbReference type="KEGG" id="shl:Shal_0804"/>
<protein>
    <recommendedName>
        <fullName evidence="4">OmpA-like domain-containing protein</fullName>
    </recommendedName>
</protein>
<dbReference type="SUPFAM" id="SSF103088">
    <property type="entry name" value="OmpA-like"/>
    <property type="match status" value="1"/>
</dbReference>
<accession>B0TTN6</accession>
<evidence type="ECO:0000313" key="2">
    <source>
        <dbReference type="EMBL" id="ABZ75379.1"/>
    </source>
</evidence>
<feature type="signal peptide" evidence="1">
    <location>
        <begin position="1"/>
        <end position="17"/>
    </location>
</feature>